<reference evidence="1" key="1">
    <citation type="submission" date="2013-08" db="EMBL/GenBank/DDBJ databases">
        <title>Gene expansion shapes genome architecture in the human pathogen Lichtheimia corymbifera: an evolutionary genomics analysis in the ancient terrestrial Mucorales (Mucoromycotina).</title>
        <authorList>
            <person name="Schwartze V.U."/>
            <person name="Winter S."/>
            <person name="Shelest E."/>
            <person name="Marcet-Houben M."/>
            <person name="Horn F."/>
            <person name="Wehner S."/>
            <person name="Hoffmann K."/>
            <person name="Riege K."/>
            <person name="Sammeth M."/>
            <person name="Nowrousian M."/>
            <person name="Valiante V."/>
            <person name="Linde J."/>
            <person name="Jacobsen I.D."/>
            <person name="Marz M."/>
            <person name="Brakhage A.A."/>
            <person name="Gabaldon T."/>
            <person name="Bocker S."/>
            <person name="Voigt K."/>
        </authorList>
    </citation>
    <scope>NUCLEOTIDE SEQUENCE [LARGE SCALE GENOMIC DNA]</scope>
    <source>
        <strain evidence="1">FSU 9682</strain>
    </source>
</reference>
<name>A0A068SHV3_9FUNG</name>
<evidence type="ECO:0000313" key="1">
    <source>
        <dbReference type="EMBL" id="CDH61477.1"/>
    </source>
</evidence>
<dbReference type="Proteomes" id="UP000027586">
    <property type="component" value="Unassembled WGS sequence"/>
</dbReference>
<protein>
    <submittedName>
        <fullName evidence="1">Uncharacterized protein</fullName>
    </submittedName>
</protein>
<evidence type="ECO:0000313" key="2">
    <source>
        <dbReference type="Proteomes" id="UP000027586"/>
    </source>
</evidence>
<sequence length="72" mass="8338">MIPTTSSNSIKMISLRFLHKIQLTPRVPGMVHSLYCITFIIGRMCWTMVDLKHGVLSAIYIALENTYEPIRW</sequence>
<accession>A0A068SHV3</accession>
<proteinExistence type="predicted"/>
<dbReference type="VEuPathDB" id="FungiDB:LCOR_12253.1"/>
<comment type="caution">
    <text evidence="1">The sequence shown here is derived from an EMBL/GenBank/DDBJ whole genome shotgun (WGS) entry which is preliminary data.</text>
</comment>
<keyword evidence="2" id="KW-1185">Reference proteome</keyword>
<dbReference type="EMBL" id="CBTN010000202">
    <property type="protein sequence ID" value="CDH61477.1"/>
    <property type="molecule type" value="Genomic_DNA"/>
</dbReference>
<organism evidence="1 2">
    <name type="scientific">Lichtheimia corymbifera JMRC:FSU:9682</name>
    <dbReference type="NCBI Taxonomy" id="1263082"/>
    <lineage>
        <taxon>Eukaryota</taxon>
        <taxon>Fungi</taxon>
        <taxon>Fungi incertae sedis</taxon>
        <taxon>Mucoromycota</taxon>
        <taxon>Mucoromycotina</taxon>
        <taxon>Mucoromycetes</taxon>
        <taxon>Mucorales</taxon>
        <taxon>Lichtheimiaceae</taxon>
        <taxon>Lichtheimia</taxon>
    </lineage>
</organism>
<dbReference type="AlphaFoldDB" id="A0A068SHV3"/>
<gene>
    <name evidence="1" type="ORF">LCOR_12253.1</name>
</gene>